<keyword evidence="3" id="KW-1185">Reference proteome</keyword>
<name>A0A7W4V2H7_9MICO</name>
<proteinExistence type="predicted"/>
<reference evidence="2 3" key="1">
    <citation type="submission" date="2020-08" db="EMBL/GenBank/DDBJ databases">
        <title>Sequencing the genomes of 1000 actinobacteria strains.</title>
        <authorList>
            <person name="Klenk H.-P."/>
        </authorList>
    </citation>
    <scope>NUCLEOTIDE SEQUENCE [LARGE SCALE GENOMIC DNA]</scope>
    <source>
        <strain evidence="2 3">DSM 27099</strain>
    </source>
</reference>
<gene>
    <name evidence="2" type="ORF">FHX49_000666</name>
</gene>
<dbReference type="SMART" id="SM00382">
    <property type="entry name" value="AAA"/>
    <property type="match status" value="1"/>
</dbReference>
<dbReference type="InterPro" id="IPR003593">
    <property type="entry name" value="AAA+_ATPase"/>
</dbReference>
<accession>A0A7W4V2H7</accession>
<organism evidence="2 3">
    <name type="scientific">Microbacterium endophyticum</name>
    <dbReference type="NCBI Taxonomy" id="1526412"/>
    <lineage>
        <taxon>Bacteria</taxon>
        <taxon>Bacillati</taxon>
        <taxon>Actinomycetota</taxon>
        <taxon>Actinomycetes</taxon>
        <taxon>Micrococcales</taxon>
        <taxon>Microbacteriaceae</taxon>
        <taxon>Microbacterium</taxon>
    </lineage>
</organism>
<comment type="caution">
    <text evidence="2">The sequence shown here is derived from an EMBL/GenBank/DDBJ whole genome shotgun (WGS) entry which is preliminary data.</text>
</comment>
<dbReference type="RefSeq" id="WP_165141808.1">
    <property type="nucleotide sequence ID" value="NZ_CP049255.1"/>
</dbReference>
<evidence type="ECO:0000259" key="1">
    <source>
        <dbReference type="SMART" id="SM00382"/>
    </source>
</evidence>
<feature type="domain" description="AAA+ ATPase" evidence="1">
    <location>
        <begin position="3"/>
        <end position="159"/>
    </location>
</feature>
<dbReference type="Gene3D" id="3.40.50.300">
    <property type="entry name" value="P-loop containing nucleotide triphosphate hydrolases"/>
    <property type="match status" value="1"/>
</dbReference>
<dbReference type="InterPro" id="IPR027417">
    <property type="entry name" value="P-loop_NTPase"/>
</dbReference>
<dbReference type="AlphaFoldDB" id="A0A7W4V2H7"/>
<dbReference type="Proteomes" id="UP000529310">
    <property type="component" value="Unassembled WGS sequence"/>
</dbReference>
<evidence type="ECO:0000313" key="2">
    <source>
        <dbReference type="EMBL" id="MBB2975125.1"/>
    </source>
</evidence>
<evidence type="ECO:0000313" key="3">
    <source>
        <dbReference type="Proteomes" id="UP000529310"/>
    </source>
</evidence>
<dbReference type="SUPFAM" id="SSF52540">
    <property type="entry name" value="P-loop containing nucleoside triphosphate hydrolases"/>
    <property type="match status" value="1"/>
</dbReference>
<dbReference type="EMBL" id="JACHWQ010000001">
    <property type="protein sequence ID" value="MBB2975125.1"/>
    <property type="molecule type" value="Genomic_DNA"/>
</dbReference>
<sequence length="382" mass="40669">MYAGATNGLAGESGCGKTWTALAAAAAELEDSNNVIYIDMEDGPIGLTARMLALGVPPGVLADPVRFAYVRPEEAFRDDVRSIFWALLDQMRPSLVVLDSTGESMALEGTDPNSDDAVALWFQRVATAIATRGPAVLLLDHLPKSDSAAPSPIGSQRKRAAISGAQFIQTIGKEMAFAKGRPGQARLTATKDRHGNFVTGEVSMTLTVNPAPSRGTSSVDALLGPIQDDEWAPTRHMLGISEFLEANQSPQTTAAIKKGVKGKSETVLAALQVLVASGYVTTSSGGRNATLHELVKAFSIGDAYSVPDGVSEGGAPAGGCGHPWHDAKCNPDWCHATHRGRCNKRTEDGYVLDDDGEIVSYPPEMVRQREEQLRRIAEREES</sequence>
<protein>
    <recommendedName>
        <fullName evidence="1">AAA+ ATPase domain-containing protein</fullName>
    </recommendedName>
</protein>
<dbReference type="Pfam" id="PF13481">
    <property type="entry name" value="AAA_25"/>
    <property type="match status" value="1"/>
</dbReference>